<dbReference type="EMBL" id="JAKKPZ010000069">
    <property type="protein sequence ID" value="KAI1704352.1"/>
    <property type="molecule type" value="Genomic_DNA"/>
</dbReference>
<name>A0AAD4MRC8_9BILA</name>
<proteinExistence type="predicted"/>
<dbReference type="Pfam" id="PF03314">
    <property type="entry name" value="DUF273"/>
    <property type="match status" value="1"/>
</dbReference>
<dbReference type="InterPro" id="IPR004988">
    <property type="entry name" value="DUF273"/>
</dbReference>
<accession>A0AAD4MRC8</accession>
<dbReference type="PANTHER" id="PTHR31562">
    <property type="entry name" value="PROTEIN CBG18972"/>
    <property type="match status" value="1"/>
</dbReference>
<evidence type="ECO:0000313" key="2">
    <source>
        <dbReference type="Proteomes" id="UP001201812"/>
    </source>
</evidence>
<comment type="caution">
    <text evidence="1">The sequence shown here is derived from an EMBL/GenBank/DDBJ whole genome shotgun (WGS) entry which is preliminary data.</text>
</comment>
<reference evidence="1" key="1">
    <citation type="submission" date="2022-01" db="EMBL/GenBank/DDBJ databases">
        <title>Genome Sequence Resource for Two Populations of Ditylenchus destructor, the Migratory Endoparasitic Phytonematode.</title>
        <authorList>
            <person name="Zhang H."/>
            <person name="Lin R."/>
            <person name="Xie B."/>
        </authorList>
    </citation>
    <scope>NUCLEOTIDE SEQUENCE</scope>
    <source>
        <strain evidence="1">BazhouSP</strain>
    </source>
</reference>
<organism evidence="1 2">
    <name type="scientific">Ditylenchus destructor</name>
    <dbReference type="NCBI Taxonomy" id="166010"/>
    <lineage>
        <taxon>Eukaryota</taxon>
        <taxon>Metazoa</taxon>
        <taxon>Ecdysozoa</taxon>
        <taxon>Nematoda</taxon>
        <taxon>Chromadorea</taxon>
        <taxon>Rhabditida</taxon>
        <taxon>Tylenchina</taxon>
        <taxon>Tylenchomorpha</taxon>
        <taxon>Sphaerularioidea</taxon>
        <taxon>Anguinidae</taxon>
        <taxon>Anguininae</taxon>
        <taxon>Ditylenchus</taxon>
    </lineage>
</organism>
<dbReference type="PANTHER" id="PTHR31562:SF4">
    <property type="entry name" value="DUF268 DOMAIN-CONTAINING PROTEIN-RELATED"/>
    <property type="match status" value="1"/>
</dbReference>
<keyword evidence="2" id="KW-1185">Reference proteome</keyword>
<evidence type="ECO:0000313" key="1">
    <source>
        <dbReference type="EMBL" id="KAI1704352.1"/>
    </source>
</evidence>
<gene>
    <name evidence="1" type="ORF">DdX_14350</name>
</gene>
<dbReference type="AlphaFoldDB" id="A0AAD4MRC8"/>
<dbReference type="Proteomes" id="UP001201812">
    <property type="component" value="Unassembled WGS sequence"/>
</dbReference>
<sequence length="167" mass="19956">MFLFLEPSRWQPWITVCSIGRSQPRTDTGFLVKDYYPYLDYVACARHFLGIDTRIFGSHIKLIQRGNAWVRDGNNKVTSRWSSRDFMFHGWKESENDWIRPFIKEDAFQLNSCWLGRNRTQEAIFTENWQYNRTLNETDVGIETIIDSERNKSIRGYEKALKKIKKF</sequence>
<protein>
    <submittedName>
        <fullName evidence="1">Uncharacterized protein</fullName>
    </submittedName>
</protein>